<sequence>MNVATGRCECSAGHGGDATVANIGCNICGTSAFKGDVGNVQCTPCPSGSTVRDGVTATSMEECVCNIGTVTMGSADTSLSCQCAPGYFGSSLDNTCDLCPVGGYKDTPGDAVACMPCTSKLGEGATTPKQGSLSSEECVCGNGYYMHRGMCMPCEVGALCPGGDISSMIALPGFWRSDPASTSFFSCESPNGYTLCMGGASNHTGSGASGPLCREGHEGLLCSKCTKGYGKTYGVCAKCDSSFSASGIIFVLFAIFAFFALLYGLVSNNLRKATAHANSKDEESIALSVVKIIINWLQMASIAAQVRVTSNESMDRFFQIQDVSNVSPFQFSSFNCMVQADYYAQFYSALAIPPACVILGLCLTGIHFLKRTTKNIRFGDMFVMVSQMLWFFTYSMVSQILLGIFECRDLDRGVSVLSADLSVQCETSKHDSAVKLGYIFGLLYIVGIPLQVFAQLYWYRGNLADQSVKVRYMFMFHNYREGLYWYECVNMLRKIGLVTALVLLQEDLGTQVFALSVISMTYLTLHAYIKPYTSRTLNELETAALFVTALTLSTCSFFYSNPTGTGNPVVEHGLTWSVIVLSTCLLICSLAILGKGGLVAFTRGKPAGGNSQLPSKISKEYLKSEDAENCVGSPSQFKSLLSHDGNLSHEGDPDSPASLATKKVVMVNPLAQSQSQNGRITPLPSAVEKHLHRLSGAGEAVESGGEAAGGSTTTIESHANQHHVVAQGEKIPLLSFEELFFLHNTSLPSLKQRTFRGRVVASNKRSVYVDIGLHRLVRFPPHELKRSKYAVELYESASGEFEGKWSSAEGEAKALGSEEERMIQNSIQKRLVKAGFELLKGGSPGSEQHLAEIEEGKEGYSDEVTSLLAEQRASRDAVEQKRAEKRKEKLRVGDHIDLDLHYFSAYDGTITVEPLDTPSMSTTEAVWNELQNAADSNRPIPGRILNQVNKGYAVGIAGVVAFLPESFAVEKRVGQVGVLQWFQIISLERETNNILVRCAKFS</sequence>
<dbReference type="PANTHER" id="PTHR11319:SF35">
    <property type="entry name" value="OUTER MEMBRANE PROTEIN PMPC-RELATED"/>
    <property type="match status" value="1"/>
</dbReference>
<keyword evidence="1" id="KW-0812">Transmembrane</keyword>
<proteinExistence type="predicted"/>
<reference evidence="4 5" key="1">
    <citation type="submission" date="2018-07" db="EMBL/GenBank/DDBJ databases">
        <title>The complete nuclear genome of the prasinophyte Chloropicon primus (CCMP1205).</title>
        <authorList>
            <person name="Pombert J.-F."/>
            <person name="Otis C."/>
            <person name="Turmel M."/>
            <person name="Lemieux C."/>
        </authorList>
    </citation>
    <scope>NUCLEOTIDE SEQUENCE [LARGE SCALE GENOMIC DNA]</scope>
    <source>
        <strain evidence="4 5">CCMP1205</strain>
    </source>
</reference>
<evidence type="ECO:0000313" key="5">
    <source>
        <dbReference type="Proteomes" id="UP000316726"/>
    </source>
</evidence>
<accession>A0A5B8MIN5</accession>
<organism evidence="4 5">
    <name type="scientific">Chloropicon primus</name>
    <dbReference type="NCBI Taxonomy" id="1764295"/>
    <lineage>
        <taxon>Eukaryota</taxon>
        <taxon>Viridiplantae</taxon>
        <taxon>Chlorophyta</taxon>
        <taxon>Chloropicophyceae</taxon>
        <taxon>Chloropicales</taxon>
        <taxon>Chloropicaceae</taxon>
        <taxon>Chloropicon</taxon>
    </lineage>
</organism>
<dbReference type="AlphaFoldDB" id="A0A5B8MIN5"/>
<feature type="domain" description="TRP C-terminal" evidence="2">
    <location>
        <begin position="465"/>
        <end position="594"/>
    </location>
</feature>
<evidence type="ECO:0000313" key="4">
    <source>
        <dbReference type="EMBL" id="QDZ20346.1"/>
    </source>
</evidence>
<evidence type="ECO:0000259" key="3">
    <source>
        <dbReference type="Pfam" id="PF07699"/>
    </source>
</evidence>
<feature type="transmembrane region" description="Helical" evidence="1">
    <location>
        <begin position="243"/>
        <end position="265"/>
    </location>
</feature>
<dbReference type="Pfam" id="PF06011">
    <property type="entry name" value="TRP"/>
    <property type="match status" value="1"/>
</dbReference>
<keyword evidence="1" id="KW-1133">Transmembrane helix</keyword>
<evidence type="ECO:0000256" key="1">
    <source>
        <dbReference type="SAM" id="Phobius"/>
    </source>
</evidence>
<dbReference type="InterPro" id="IPR011641">
    <property type="entry name" value="Tyr-kin_ephrin_A/B_rcpt-like"/>
</dbReference>
<dbReference type="Proteomes" id="UP000316726">
    <property type="component" value="Chromosome 4"/>
</dbReference>
<dbReference type="InterPro" id="IPR010308">
    <property type="entry name" value="TRP_C"/>
</dbReference>
<feature type="transmembrane region" description="Helical" evidence="1">
    <location>
        <begin position="346"/>
        <end position="369"/>
    </location>
</feature>
<feature type="transmembrane region" description="Helical" evidence="1">
    <location>
        <begin position="574"/>
        <end position="593"/>
    </location>
</feature>
<feature type="transmembrane region" description="Helical" evidence="1">
    <location>
        <begin position="436"/>
        <end position="459"/>
    </location>
</feature>
<name>A0A5B8MIN5_9CHLO</name>
<dbReference type="EMBL" id="CP031037">
    <property type="protein sequence ID" value="QDZ20346.1"/>
    <property type="molecule type" value="Genomic_DNA"/>
</dbReference>
<dbReference type="PANTHER" id="PTHR11319">
    <property type="entry name" value="G PROTEIN-COUPLED RECEPTOR-RELATED"/>
    <property type="match status" value="1"/>
</dbReference>
<feature type="transmembrane region" description="Helical" evidence="1">
    <location>
        <begin position="483"/>
        <end position="504"/>
    </location>
</feature>
<feature type="transmembrane region" description="Helical" evidence="1">
    <location>
        <begin position="381"/>
        <end position="405"/>
    </location>
</feature>
<dbReference type="SMART" id="SM01411">
    <property type="entry name" value="Ephrin_rec_like"/>
    <property type="match status" value="3"/>
</dbReference>
<feature type="domain" description="Tyrosine-protein kinase ephrin type A/B receptor-like" evidence="3">
    <location>
        <begin position="86"/>
        <end position="138"/>
    </location>
</feature>
<evidence type="ECO:0000259" key="2">
    <source>
        <dbReference type="Pfam" id="PF06011"/>
    </source>
</evidence>
<keyword evidence="1" id="KW-0472">Membrane</keyword>
<dbReference type="Pfam" id="PF07699">
    <property type="entry name" value="Ephrin_rec_like"/>
    <property type="match status" value="1"/>
</dbReference>
<protein>
    <submittedName>
        <fullName evidence="4">Uncharacterized protein</fullName>
    </submittedName>
</protein>
<dbReference type="STRING" id="1764295.A0A5B8MIN5"/>
<feature type="transmembrane region" description="Helical" evidence="1">
    <location>
        <begin position="510"/>
        <end position="528"/>
    </location>
</feature>
<dbReference type="OrthoDB" id="551156at2759"/>
<dbReference type="Gene3D" id="2.10.50.10">
    <property type="entry name" value="Tumor Necrosis Factor Receptor, subunit A, domain 2"/>
    <property type="match status" value="1"/>
</dbReference>
<feature type="transmembrane region" description="Helical" evidence="1">
    <location>
        <begin position="540"/>
        <end position="559"/>
    </location>
</feature>
<keyword evidence="5" id="KW-1185">Reference proteome</keyword>
<gene>
    <name evidence="4" type="ORF">A3770_04p28640</name>
</gene>